<dbReference type="PANTHER" id="PTHR47348:SF3">
    <property type="entry name" value="MEIOTICALLY UP-REGULATED GENE 190 PROTEIN"/>
    <property type="match status" value="1"/>
</dbReference>
<evidence type="ECO:0000259" key="1">
    <source>
        <dbReference type="Pfam" id="PF25331"/>
    </source>
</evidence>
<protein>
    <recommendedName>
        <fullName evidence="1">Meiotically up-regulated Mug190 protein third C2 domain-containing protein</fullName>
    </recommendedName>
</protein>
<dbReference type="Pfam" id="PF25331">
    <property type="entry name" value="C2_Mug190_3rd"/>
    <property type="match status" value="1"/>
</dbReference>
<dbReference type="Proteomes" id="UP000054097">
    <property type="component" value="Unassembled WGS sequence"/>
</dbReference>
<dbReference type="STRING" id="933852.A0A0C2WV90"/>
<keyword evidence="3" id="KW-1185">Reference proteome</keyword>
<evidence type="ECO:0000313" key="2">
    <source>
        <dbReference type="EMBL" id="KIM21317.1"/>
    </source>
</evidence>
<organism evidence="2 3">
    <name type="scientific">Serendipita vermifera MAFF 305830</name>
    <dbReference type="NCBI Taxonomy" id="933852"/>
    <lineage>
        <taxon>Eukaryota</taxon>
        <taxon>Fungi</taxon>
        <taxon>Dikarya</taxon>
        <taxon>Basidiomycota</taxon>
        <taxon>Agaricomycotina</taxon>
        <taxon>Agaricomycetes</taxon>
        <taxon>Sebacinales</taxon>
        <taxon>Serendipitaceae</taxon>
        <taxon>Serendipita</taxon>
    </lineage>
</organism>
<dbReference type="PANTHER" id="PTHR47348">
    <property type="entry name" value="MEIOTICALLY UP-REGULATED GENE 190 PROTEIN"/>
    <property type="match status" value="1"/>
</dbReference>
<feature type="domain" description="Meiotically up-regulated Mug190 protein third C2" evidence="1">
    <location>
        <begin position="1"/>
        <end position="87"/>
    </location>
</feature>
<dbReference type="EMBL" id="KN824386">
    <property type="protein sequence ID" value="KIM21317.1"/>
    <property type="molecule type" value="Genomic_DNA"/>
</dbReference>
<accession>A0A0C2WV90</accession>
<gene>
    <name evidence="2" type="ORF">M408DRAFT_29633</name>
</gene>
<dbReference type="InterPro" id="IPR057349">
    <property type="entry name" value="C2_Mug190_3rd"/>
</dbReference>
<proteinExistence type="predicted"/>
<dbReference type="OrthoDB" id="419768at2759"/>
<reference evidence="3" key="2">
    <citation type="submission" date="2015-01" db="EMBL/GenBank/DDBJ databases">
        <title>Evolutionary Origins and Diversification of the Mycorrhizal Mutualists.</title>
        <authorList>
            <consortium name="DOE Joint Genome Institute"/>
            <consortium name="Mycorrhizal Genomics Consortium"/>
            <person name="Kohler A."/>
            <person name="Kuo A."/>
            <person name="Nagy L.G."/>
            <person name="Floudas D."/>
            <person name="Copeland A."/>
            <person name="Barry K.W."/>
            <person name="Cichocki N."/>
            <person name="Veneault-Fourrey C."/>
            <person name="LaButti K."/>
            <person name="Lindquist E.A."/>
            <person name="Lipzen A."/>
            <person name="Lundell T."/>
            <person name="Morin E."/>
            <person name="Murat C."/>
            <person name="Riley R."/>
            <person name="Ohm R."/>
            <person name="Sun H."/>
            <person name="Tunlid A."/>
            <person name="Henrissat B."/>
            <person name="Grigoriev I.V."/>
            <person name="Hibbett D.S."/>
            <person name="Martin F."/>
        </authorList>
    </citation>
    <scope>NUCLEOTIDE SEQUENCE [LARGE SCALE GENOMIC DNA]</scope>
    <source>
        <strain evidence="3">MAFF 305830</strain>
    </source>
</reference>
<evidence type="ECO:0000313" key="3">
    <source>
        <dbReference type="Proteomes" id="UP000054097"/>
    </source>
</evidence>
<dbReference type="HOGENOM" id="CLU_1444297_0_0_1"/>
<reference evidence="2 3" key="1">
    <citation type="submission" date="2014-04" db="EMBL/GenBank/DDBJ databases">
        <authorList>
            <consortium name="DOE Joint Genome Institute"/>
            <person name="Kuo A."/>
            <person name="Zuccaro A."/>
            <person name="Kohler A."/>
            <person name="Nagy L.G."/>
            <person name="Floudas D."/>
            <person name="Copeland A."/>
            <person name="Barry K.W."/>
            <person name="Cichocki N."/>
            <person name="Veneault-Fourrey C."/>
            <person name="LaButti K."/>
            <person name="Lindquist E.A."/>
            <person name="Lipzen A."/>
            <person name="Lundell T."/>
            <person name="Morin E."/>
            <person name="Murat C."/>
            <person name="Sun H."/>
            <person name="Tunlid A."/>
            <person name="Henrissat B."/>
            <person name="Grigoriev I.V."/>
            <person name="Hibbett D.S."/>
            <person name="Martin F."/>
            <person name="Nordberg H.P."/>
            <person name="Cantor M.N."/>
            <person name="Hua S.X."/>
        </authorList>
    </citation>
    <scope>NUCLEOTIDE SEQUENCE [LARGE SCALE GENOMIC DNA]</scope>
    <source>
        <strain evidence="2 3">MAFF 305830</strain>
    </source>
</reference>
<name>A0A0C2WV90_SERVB</name>
<dbReference type="AlphaFoldDB" id="A0A0C2WV90"/>
<feature type="non-terminal residue" evidence="2">
    <location>
        <position position="1"/>
    </location>
</feature>
<sequence length="188" mass="21533">RYASSLTFEIGSKGGVGPLKGQPAAIALLWLQEIPDDEEVPVKIPILVSKNLRQLKQNFLNEHTPKGHEYKTVGWLTTMIRVDRGLDPDHEKYAKSQARRHAYETYDHIQGEALIAERNAHAYDDGVVDKEEKKALQRAHTKQLHNRHRGVAQFQPYRTAIWMKEGIKRRIIPKKKPAKRETAVKSEA</sequence>